<dbReference type="PANTHER" id="PTHR15730">
    <property type="entry name" value="EXPERIMENTAL AUTOIMMUNE PROSTATITIS ANTIGEN 2-RELATED"/>
    <property type="match status" value="1"/>
</dbReference>
<protein>
    <submittedName>
        <fullName evidence="2">M60 family metallopeptidase</fullName>
    </submittedName>
</protein>
<gene>
    <name evidence="2" type="ORF">PSI23_11545</name>
</gene>
<feature type="domain" description="Peptidase M60" evidence="1">
    <location>
        <begin position="89"/>
        <end position="417"/>
    </location>
</feature>
<accession>A0ABT5LFM0</accession>
<dbReference type="Pfam" id="PF13402">
    <property type="entry name" value="Peptidase_M60"/>
    <property type="match status" value="1"/>
</dbReference>
<dbReference type="PANTHER" id="PTHR15730:SF5">
    <property type="entry name" value="SI:CH211-210B2.2-RELATED"/>
    <property type="match status" value="1"/>
</dbReference>
<evidence type="ECO:0000313" key="3">
    <source>
        <dbReference type="Proteomes" id="UP001217178"/>
    </source>
</evidence>
<proteinExistence type="predicted"/>
<comment type="caution">
    <text evidence="2">The sequence shown here is derived from an EMBL/GenBank/DDBJ whole genome shotgun (WGS) entry which is preliminary data.</text>
</comment>
<dbReference type="PROSITE" id="PS51723">
    <property type="entry name" value="PEPTIDASE_M60"/>
    <property type="match status" value="1"/>
</dbReference>
<name>A0ABT5LFM0_9GAMM</name>
<dbReference type="RefSeq" id="WP_273555228.1">
    <property type="nucleotide sequence ID" value="NZ_JAQRFI010000024.1"/>
</dbReference>
<dbReference type="Gene3D" id="3.40.390.80">
    <property type="entry name" value="Peptidase M60, enhancin-like domain 2"/>
    <property type="match status" value="1"/>
</dbReference>
<keyword evidence="3" id="KW-1185">Reference proteome</keyword>
<evidence type="ECO:0000313" key="2">
    <source>
        <dbReference type="EMBL" id="MDC9589916.1"/>
    </source>
</evidence>
<evidence type="ECO:0000259" key="1">
    <source>
        <dbReference type="PROSITE" id="PS51723"/>
    </source>
</evidence>
<dbReference type="InterPro" id="IPR042279">
    <property type="entry name" value="Pep_M60_3"/>
</dbReference>
<dbReference type="Proteomes" id="UP001217178">
    <property type="component" value="Unassembled WGS sequence"/>
</dbReference>
<reference evidence="2 3" key="1">
    <citation type="submission" date="2023-02" db="EMBL/GenBank/DDBJ databases">
        <title>Entomopathogenic bacteria.</title>
        <authorList>
            <person name="Machado R.A."/>
        </authorList>
    </citation>
    <scope>NUCLEOTIDE SEQUENCE [LARGE SCALE GENOMIC DNA]</scope>
    <source>
        <strain evidence="2 3">XENO-10</strain>
    </source>
</reference>
<sequence>MINITDNMLRFGFLFMFCLISRNVQAKQSINDNVTDKNHWASIKGNNNSYINNSYLNNAYLNNVEKRYLLPALPFAIEESERLRTMKLADYFSSGLYVRKGETIRLSLTGAKTVAIFFGSPMLPVSKTSEEMFDNSVTNSILISSKDNISTFTSPASGMMYFRYALPYSETLNSAKASIKVIEGGETVPFYVAGQTTLNEWRNMLKKYSQSPFIEITDRRSIITVTRKTYNRSAKADPAVLLSKIERIINAYDDISGLSAQGDNKDRSSPLKVHFIEDNFSTSKNIGNAYMYAEKYMIGMPGDSSLDVLNPDRLSSAWGVWHEIGHHYQQDDWLWEPVVETTVNIYSLYVQSLLGFPSLLDKKMDNGLIWNEVAKEFKELKKFPNHNFNSESSDEDKNDKMLWIRLVMFEQLRKGLGTDFYRKLHRYYRHHPLKNTANEEEKINMFALRASLISGFDLTKFFTGWEWVINKKTRDDIKALNLPKSTL</sequence>
<dbReference type="Gene3D" id="2.60.120.1250">
    <property type="entry name" value="Peptidase M60, enhancin-like domain 1"/>
    <property type="match status" value="1"/>
</dbReference>
<dbReference type="Gene3D" id="1.10.390.30">
    <property type="entry name" value="Peptidase M60, enhancin-like domain 3"/>
    <property type="match status" value="1"/>
</dbReference>
<dbReference type="SMART" id="SM01276">
    <property type="entry name" value="M60-like"/>
    <property type="match status" value="1"/>
</dbReference>
<organism evidence="2 3">
    <name type="scientific">Xenorhabdus yunnanensis</name>
    <dbReference type="NCBI Taxonomy" id="3025878"/>
    <lineage>
        <taxon>Bacteria</taxon>
        <taxon>Pseudomonadati</taxon>
        <taxon>Pseudomonadota</taxon>
        <taxon>Gammaproteobacteria</taxon>
        <taxon>Enterobacterales</taxon>
        <taxon>Morganellaceae</taxon>
        <taxon>Xenorhabdus</taxon>
    </lineage>
</organism>
<dbReference type="InterPro" id="IPR051244">
    <property type="entry name" value="TCAF"/>
</dbReference>
<dbReference type="EMBL" id="JAQRFI010000024">
    <property type="protein sequence ID" value="MDC9589916.1"/>
    <property type="molecule type" value="Genomic_DNA"/>
</dbReference>
<dbReference type="InterPro" id="IPR031161">
    <property type="entry name" value="Peptidase_M60_dom"/>
</dbReference>